<evidence type="ECO:0000313" key="2">
    <source>
        <dbReference type="EMBL" id="AYA38916.1"/>
    </source>
</evidence>
<dbReference type="Pfam" id="PF13302">
    <property type="entry name" value="Acetyltransf_3"/>
    <property type="match status" value="1"/>
</dbReference>
<dbReference type="PROSITE" id="PS51186">
    <property type="entry name" value="GNAT"/>
    <property type="match status" value="1"/>
</dbReference>
<name>A0A3B7RI68_9BACT</name>
<dbReference type="InterPro" id="IPR016181">
    <property type="entry name" value="Acyl_CoA_acyltransferase"/>
</dbReference>
<keyword evidence="2" id="KW-0808">Transferase</keyword>
<dbReference type="RefSeq" id="WP_119446444.1">
    <property type="nucleotide sequence ID" value="NZ_CP032317.1"/>
</dbReference>
<reference evidence="2 3" key="1">
    <citation type="submission" date="2018-09" db="EMBL/GenBank/DDBJ databases">
        <title>Hymenobacter medium sp. nov., isolated from R2A medium.</title>
        <authorList>
            <person name="Yingchao G."/>
        </authorList>
    </citation>
    <scope>NUCLEOTIDE SEQUENCE [LARGE SCALE GENOMIC DNA]</scope>
    <source>
        <strain evidence="3">sh-6</strain>
    </source>
</reference>
<protein>
    <submittedName>
        <fullName evidence="2">N-acetyltransferase</fullName>
    </submittedName>
</protein>
<feature type="domain" description="N-acetyltransferase" evidence="1">
    <location>
        <begin position="8"/>
        <end position="169"/>
    </location>
</feature>
<keyword evidence="3" id="KW-1185">Reference proteome</keyword>
<accession>A0A3B7RI68</accession>
<dbReference type="EMBL" id="CP032317">
    <property type="protein sequence ID" value="AYA38916.1"/>
    <property type="molecule type" value="Genomic_DNA"/>
</dbReference>
<dbReference type="SUPFAM" id="SSF55729">
    <property type="entry name" value="Acyl-CoA N-acyltransferases (Nat)"/>
    <property type="match status" value="1"/>
</dbReference>
<dbReference type="Proteomes" id="UP000262802">
    <property type="component" value="Chromosome"/>
</dbReference>
<dbReference type="Gene3D" id="3.40.630.30">
    <property type="match status" value="1"/>
</dbReference>
<gene>
    <name evidence="2" type="ORF">D3Y59_11635</name>
</gene>
<evidence type="ECO:0000259" key="1">
    <source>
        <dbReference type="PROSITE" id="PS51186"/>
    </source>
</evidence>
<dbReference type="KEGG" id="hyh:D3Y59_11635"/>
<evidence type="ECO:0000313" key="3">
    <source>
        <dbReference type="Proteomes" id="UP000262802"/>
    </source>
</evidence>
<sequence>MPAAPPVLSVRELEARDIEAIADYWLQAEPAYLQGMGVDLGKLPTRAAWRHMLHAQLATPLLQKQSYCLVWEADGQAVGHCNINNIKPHEEAHMHLHLWPAGARRRSLGAALVQLSVPWFFERYGLRRLYCEPYALNPAPNRTLPHVGFELVREYVTTPGSINFEQPVRLWVLTRERFAALQQAAT</sequence>
<dbReference type="GO" id="GO:0016747">
    <property type="term" value="F:acyltransferase activity, transferring groups other than amino-acyl groups"/>
    <property type="evidence" value="ECO:0007669"/>
    <property type="project" value="InterPro"/>
</dbReference>
<proteinExistence type="predicted"/>
<dbReference type="AlphaFoldDB" id="A0A3B7RI68"/>
<dbReference type="InterPro" id="IPR000182">
    <property type="entry name" value="GNAT_dom"/>
</dbReference>
<organism evidence="2 3">
    <name type="scientific">Hymenobacter oligotrophus</name>
    <dbReference type="NCBI Taxonomy" id="2319843"/>
    <lineage>
        <taxon>Bacteria</taxon>
        <taxon>Pseudomonadati</taxon>
        <taxon>Bacteroidota</taxon>
        <taxon>Cytophagia</taxon>
        <taxon>Cytophagales</taxon>
        <taxon>Hymenobacteraceae</taxon>
        <taxon>Hymenobacter</taxon>
    </lineage>
</organism>
<dbReference type="OrthoDB" id="8221510at2"/>